<evidence type="ECO:0000259" key="7">
    <source>
        <dbReference type="Pfam" id="PF04377"/>
    </source>
</evidence>
<feature type="region of interest" description="Disordered" evidence="5">
    <location>
        <begin position="92"/>
        <end position="123"/>
    </location>
</feature>
<keyword evidence="9" id="KW-1185">Reference proteome</keyword>
<evidence type="ECO:0000313" key="9">
    <source>
        <dbReference type="Proteomes" id="UP001314263"/>
    </source>
</evidence>
<comment type="similarity">
    <text evidence="1">Belongs to the R-transferase family.</text>
</comment>
<evidence type="ECO:0000256" key="2">
    <source>
        <dbReference type="ARBA" id="ARBA00012025"/>
    </source>
</evidence>
<evidence type="ECO:0000259" key="6">
    <source>
        <dbReference type="Pfam" id="PF04376"/>
    </source>
</evidence>
<evidence type="ECO:0000256" key="3">
    <source>
        <dbReference type="ARBA" id="ARBA00022679"/>
    </source>
</evidence>
<dbReference type="PANTHER" id="PTHR21367:SF1">
    <property type="entry name" value="ARGINYL-TRNA--PROTEIN TRANSFERASE 1"/>
    <property type="match status" value="1"/>
</dbReference>
<sequence length="827" mass="88579">MNLVETIDLYAIPCGYCQAGASQAMGMWAHKLSCEAYQDLLDRGWRRSGLWLYRPLPDKQAACKCHPYTIRLDTAAFQPSKDQRKVERRFQAFLDGRRNKPGPNKTGQSEEGPAQVSSAEAQAGPLSDIAQQTEQQQLMDDRKRKLHLISPSPVASPADHQQSLAEEASDASASAEPSLSMAMSEADWVSVGADMDLGDGQAASCMQRVSAPCSACDVSHARGACLELGSGCCTPGDSEQSASSTVAASPLPQPALQWPEQLPGEHRASSGIASPQAPDAAQSLAASVQAAMQQAVHQLIAAGRLPCMHYAALTVKAPARKQLRKDSPRIVLTSPAAHALAAAARRMPGGSIITAENVAEALAAHVAAGLAGLCDTAGSRLVARAEAGHVNFHREDVRSSKARSSMPGALPPALSLASDVRPVCSYSYADAARPAQKGGRAQILPSPPSSPGLLGSLPGQRAGQQWSIAASYARQTVRVPSEMASLESSEQIALSSPDHDSIQRRLGADNVSPIECPVLGSRDTRPSHAHVDSLSPWHSGRPRQKQRGTESSTVHAGSHPESKAPVATRSFEIRTLPADGDLVAVEFPLFRKYQICHHRENPEEVTEATFRRFLIDTPLTPSFSPGGVRFGSYHQQYWVDGELIAVGVVDVLPRCLSSAYLFWDPALSWLALGKLTALKEIAWVQAAGVRCPALRSYHMGYYLETCPKMRYKADFQPSQLLCMHTYAWVPLSLALPHLQQDSHCCIGMIAGAGQVPPESDESGAAGSEGDVLLYCGGQEGKKHLLKLSQLRDNGDSATEEVVALLRARLRVWQRLGGPVTSTCVVMV</sequence>
<evidence type="ECO:0000256" key="1">
    <source>
        <dbReference type="ARBA" id="ARBA00009991"/>
    </source>
</evidence>
<feature type="domain" description="N-end aminoacyl transferase N-terminal" evidence="6">
    <location>
        <begin position="13"/>
        <end position="85"/>
    </location>
</feature>
<dbReference type="EC" id="2.3.2.8" evidence="2"/>
<feature type="compositionally biased region" description="Polar residues" evidence="5">
    <location>
        <begin position="105"/>
        <end position="120"/>
    </location>
</feature>
<feature type="region of interest" description="Disordered" evidence="5">
    <location>
        <begin position="151"/>
        <end position="179"/>
    </location>
</feature>
<comment type="caution">
    <text evidence="8">The sequence shown here is derived from an EMBL/GenBank/DDBJ whole genome shotgun (WGS) entry which is preliminary data.</text>
</comment>
<dbReference type="GO" id="GO:0004057">
    <property type="term" value="F:arginyl-tRNA--protein transferase activity"/>
    <property type="evidence" value="ECO:0007669"/>
    <property type="project" value="UniProtKB-EC"/>
</dbReference>
<gene>
    <name evidence="8" type="ORF">CVIRNUC_004704</name>
</gene>
<dbReference type="SUPFAM" id="SSF55729">
    <property type="entry name" value="Acyl-CoA N-acyltransferases (Nat)"/>
    <property type="match status" value="1"/>
</dbReference>
<dbReference type="PANTHER" id="PTHR21367">
    <property type="entry name" value="ARGININE-TRNA-PROTEIN TRANSFERASE 1"/>
    <property type="match status" value="1"/>
</dbReference>
<feature type="compositionally biased region" description="Basic and acidic residues" evidence="5">
    <location>
        <begin position="522"/>
        <end position="531"/>
    </location>
</feature>
<dbReference type="InterPro" id="IPR030700">
    <property type="entry name" value="N-end_Aminoacyl_Trfase"/>
</dbReference>
<dbReference type="AlphaFoldDB" id="A0AAV1I285"/>
<accession>A0AAV1I285</accession>
<dbReference type="InterPro" id="IPR007472">
    <property type="entry name" value="N-end_Aminoacyl_Trfase_C"/>
</dbReference>
<feature type="region of interest" description="Disordered" evidence="5">
    <location>
        <begin position="437"/>
        <end position="459"/>
    </location>
</feature>
<feature type="compositionally biased region" description="Low complexity" evidence="5">
    <location>
        <begin position="163"/>
        <end position="179"/>
    </location>
</feature>
<dbReference type="InterPro" id="IPR016181">
    <property type="entry name" value="Acyl_CoA_acyltransferase"/>
</dbReference>
<dbReference type="GO" id="GO:0005737">
    <property type="term" value="C:cytoplasm"/>
    <property type="evidence" value="ECO:0007669"/>
    <property type="project" value="TreeGrafter"/>
</dbReference>
<dbReference type="Pfam" id="PF04377">
    <property type="entry name" value="ATE_C"/>
    <property type="match status" value="1"/>
</dbReference>
<feature type="region of interest" description="Disordered" evidence="5">
    <location>
        <begin position="254"/>
        <end position="278"/>
    </location>
</feature>
<organism evidence="8 9">
    <name type="scientific">Coccomyxa viridis</name>
    <dbReference type="NCBI Taxonomy" id="1274662"/>
    <lineage>
        <taxon>Eukaryota</taxon>
        <taxon>Viridiplantae</taxon>
        <taxon>Chlorophyta</taxon>
        <taxon>core chlorophytes</taxon>
        <taxon>Trebouxiophyceae</taxon>
        <taxon>Trebouxiophyceae incertae sedis</taxon>
        <taxon>Coccomyxaceae</taxon>
        <taxon>Coccomyxa</taxon>
    </lineage>
</organism>
<evidence type="ECO:0000313" key="8">
    <source>
        <dbReference type="EMBL" id="CAK0779142.1"/>
    </source>
</evidence>
<keyword evidence="4" id="KW-0012">Acyltransferase</keyword>
<dbReference type="Proteomes" id="UP001314263">
    <property type="component" value="Unassembled WGS sequence"/>
</dbReference>
<evidence type="ECO:0000256" key="5">
    <source>
        <dbReference type="SAM" id="MobiDB-lite"/>
    </source>
</evidence>
<proteinExistence type="inferred from homology"/>
<evidence type="ECO:0000256" key="4">
    <source>
        <dbReference type="ARBA" id="ARBA00023315"/>
    </source>
</evidence>
<dbReference type="EMBL" id="CAUYUE010000005">
    <property type="protein sequence ID" value="CAK0779142.1"/>
    <property type="molecule type" value="Genomic_DNA"/>
</dbReference>
<dbReference type="InterPro" id="IPR007471">
    <property type="entry name" value="N-end_Aminoacyl_Trfase_N"/>
</dbReference>
<keyword evidence="3" id="KW-0808">Transferase</keyword>
<dbReference type="Pfam" id="PF04376">
    <property type="entry name" value="ATE_N"/>
    <property type="match status" value="1"/>
</dbReference>
<feature type="domain" description="N-end rule aminoacyl transferase C-terminal" evidence="7">
    <location>
        <begin position="587"/>
        <end position="722"/>
    </location>
</feature>
<protein>
    <recommendedName>
        <fullName evidence="2">arginyltransferase</fullName>
        <ecNumber evidence="2">2.3.2.8</ecNumber>
    </recommendedName>
</protein>
<reference evidence="8 9" key="1">
    <citation type="submission" date="2023-10" db="EMBL/GenBank/DDBJ databases">
        <authorList>
            <person name="Maclean D."/>
            <person name="Macfadyen A."/>
        </authorList>
    </citation>
    <scope>NUCLEOTIDE SEQUENCE [LARGE SCALE GENOMIC DNA]</scope>
</reference>
<name>A0AAV1I285_9CHLO</name>
<feature type="region of interest" description="Disordered" evidence="5">
    <location>
        <begin position="513"/>
        <end position="568"/>
    </location>
</feature>